<feature type="compositionally biased region" description="Low complexity" evidence="1">
    <location>
        <begin position="67"/>
        <end position="79"/>
    </location>
</feature>
<dbReference type="Proteomes" id="UP000824078">
    <property type="component" value="Unassembled WGS sequence"/>
</dbReference>
<keyword evidence="2" id="KW-0472">Membrane</keyword>
<gene>
    <name evidence="5" type="ORF">IAD17_08065</name>
</gene>
<organism evidence="5 6">
    <name type="scientific">Candidatus Coprovicinus avistercoris</name>
    <dbReference type="NCBI Taxonomy" id="2840754"/>
    <lineage>
        <taxon>Bacteria</taxon>
        <taxon>Bacillati</taxon>
        <taxon>Actinomycetota</taxon>
        <taxon>Coriobacteriia</taxon>
        <taxon>Coriobacteriales</taxon>
        <taxon>Coriobacteriaceae</taxon>
        <taxon>Coriobacteriaceae incertae sedis</taxon>
        <taxon>Candidatus Coprovicinus</taxon>
    </lineage>
</organism>
<dbReference type="Pfam" id="PF19789">
    <property type="entry name" value="DUF6273"/>
    <property type="match status" value="1"/>
</dbReference>
<feature type="domain" description="DUF6273" evidence="4">
    <location>
        <begin position="223"/>
        <end position="403"/>
    </location>
</feature>
<evidence type="ECO:0000259" key="3">
    <source>
        <dbReference type="Pfam" id="PF13240"/>
    </source>
</evidence>
<dbReference type="InterPro" id="IPR046240">
    <property type="entry name" value="DUF6273"/>
</dbReference>
<keyword evidence="2" id="KW-1133">Transmembrane helix</keyword>
<evidence type="ECO:0000313" key="5">
    <source>
        <dbReference type="EMBL" id="HIU24856.1"/>
    </source>
</evidence>
<comment type="caution">
    <text evidence="5">The sequence shown here is derived from an EMBL/GenBank/DDBJ whole genome shotgun (WGS) entry which is preliminary data.</text>
</comment>
<feature type="transmembrane region" description="Helical" evidence="2">
    <location>
        <begin position="86"/>
        <end position="113"/>
    </location>
</feature>
<feature type="compositionally biased region" description="Polar residues" evidence="1">
    <location>
        <begin position="53"/>
        <end position="64"/>
    </location>
</feature>
<name>A0A9D1HY50_9ACTN</name>
<accession>A0A9D1HY50</accession>
<dbReference type="EMBL" id="DVMQ01000022">
    <property type="protein sequence ID" value="HIU24856.1"/>
    <property type="molecule type" value="Genomic_DNA"/>
</dbReference>
<keyword evidence="2" id="KW-0812">Transmembrane</keyword>
<evidence type="ECO:0000256" key="2">
    <source>
        <dbReference type="SAM" id="Phobius"/>
    </source>
</evidence>
<reference evidence="5" key="1">
    <citation type="submission" date="2020-10" db="EMBL/GenBank/DDBJ databases">
        <authorList>
            <person name="Gilroy R."/>
        </authorList>
    </citation>
    <scope>NUCLEOTIDE SEQUENCE</scope>
    <source>
        <strain evidence="5">ChiHjej12B11-29160</strain>
    </source>
</reference>
<evidence type="ECO:0000259" key="4">
    <source>
        <dbReference type="Pfam" id="PF19789"/>
    </source>
</evidence>
<sequence>MYCFNCGHQIPDDSVFCPECGCRVDTAMAELEDQSSTDSTETGKPITPPMATPSANQQVLSPQNEDAAATTPAASPNSPGKKKSKALIAVPIVVLVLILGIAAAGVLTGWFGLAGSNGIISVGQGVPVRDSVNDYSWEELSAISDEISAASSEDEALEIAKNYHLCNEDGTLDGTQTKEVELSNGVTSSVEIIGFAHDDASDGSGKAGITFAFTEMVDFAPMSTRGSNEGGWKYSDLRTQLNSDFLDMLPEDLQENIVEVDKSTNNVGAVYDSSSQSFVTTCISITPDKIWIPSYTEVVGDISGSIASHDSEGMAEVLGSEGLQYQLYSDLGISQGNTPADLLTLNVADGTDASAALDAGLRWTRTSDPTDQRYAYTIHNTNGNCNESHTVVNVYGIAPCFCI</sequence>
<protein>
    <submittedName>
        <fullName evidence="5">Zinc ribbon domain-containing protein</fullName>
    </submittedName>
</protein>
<reference evidence="5" key="2">
    <citation type="journal article" date="2021" name="PeerJ">
        <title>Extensive microbial diversity within the chicken gut microbiome revealed by metagenomics and culture.</title>
        <authorList>
            <person name="Gilroy R."/>
            <person name="Ravi A."/>
            <person name="Getino M."/>
            <person name="Pursley I."/>
            <person name="Horton D.L."/>
            <person name="Alikhan N.F."/>
            <person name="Baker D."/>
            <person name="Gharbi K."/>
            <person name="Hall N."/>
            <person name="Watson M."/>
            <person name="Adriaenssens E.M."/>
            <person name="Foster-Nyarko E."/>
            <person name="Jarju S."/>
            <person name="Secka A."/>
            <person name="Antonio M."/>
            <person name="Oren A."/>
            <person name="Chaudhuri R.R."/>
            <person name="La Ragione R."/>
            <person name="Hildebrand F."/>
            <person name="Pallen M.J."/>
        </authorList>
    </citation>
    <scope>NUCLEOTIDE SEQUENCE</scope>
    <source>
        <strain evidence="5">ChiHjej12B11-29160</strain>
    </source>
</reference>
<feature type="region of interest" description="Disordered" evidence="1">
    <location>
        <begin position="32"/>
        <end position="82"/>
    </location>
</feature>
<dbReference type="Pfam" id="PF13240">
    <property type="entry name" value="Zn_Ribbon_1"/>
    <property type="match status" value="1"/>
</dbReference>
<dbReference type="AlphaFoldDB" id="A0A9D1HY50"/>
<proteinExistence type="predicted"/>
<feature type="domain" description="Zinc-ribbon" evidence="3">
    <location>
        <begin position="2"/>
        <end position="23"/>
    </location>
</feature>
<dbReference type="InterPro" id="IPR026870">
    <property type="entry name" value="Zinc_ribbon_dom"/>
</dbReference>
<evidence type="ECO:0000256" key="1">
    <source>
        <dbReference type="SAM" id="MobiDB-lite"/>
    </source>
</evidence>
<evidence type="ECO:0000313" key="6">
    <source>
        <dbReference type="Proteomes" id="UP000824078"/>
    </source>
</evidence>